<protein>
    <submittedName>
        <fullName evidence="1">Uncharacterized protein</fullName>
    </submittedName>
</protein>
<comment type="caution">
    <text evidence="1">The sequence shown here is derived from an EMBL/GenBank/DDBJ whole genome shotgun (WGS) entry which is preliminary data.</text>
</comment>
<reference evidence="1" key="1">
    <citation type="submission" date="2022-07" db="EMBL/GenBank/DDBJ databases">
        <title>The genome of Lyophyllum shimeji provides insight into the initial evolution of ectomycorrhizal fungal genome.</title>
        <authorList>
            <person name="Kobayashi Y."/>
            <person name="Shibata T."/>
            <person name="Hirakawa H."/>
            <person name="Shigenobu S."/>
            <person name="Nishiyama T."/>
            <person name="Yamada A."/>
            <person name="Hasebe M."/>
            <person name="Kawaguchi M."/>
        </authorList>
    </citation>
    <scope>NUCLEOTIDE SEQUENCE</scope>
    <source>
        <strain evidence="1">AT787</strain>
    </source>
</reference>
<evidence type="ECO:0000313" key="1">
    <source>
        <dbReference type="EMBL" id="GLB39861.1"/>
    </source>
</evidence>
<dbReference type="OrthoDB" id="3037038at2759"/>
<gene>
    <name evidence="1" type="ORF">LshimejAT787_0703710</name>
</gene>
<keyword evidence="2" id="KW-1185">Reference proteome</keyword>
<accession>A0A9P3PQD9</accession>
<sequence>MGETNQPDGKPQMFPAVGGLAKDMGSEYLKGAAKEGGKQTVEYTQTEEGEQQIQDAKAQAEGLWAKYCGCFASAA</sequence>
<dbReference type="Proteomes" id="UP001063166">
    <property type="component" value="Unassembled WGS sequence"/>
</dbReference>
<organism evidence="1 2">
    <name type="scientific">Lyophyllum shimeji</name>
    <name type="common">Hon-shimeji</name>
    <name type="synonym">Tricholoma shimeji</name>
    <dbReference type="NCBI Taxonomy" id="47721"/>
    <lineage>
        <taxon>Eukaryota</taxon>
        <taxon>Fungi</taxon>
        <taxon>Dikarya</taxon>
        <taxon>Basidiomycota</taxon>
        <taxon>Agaricomycotina</taxon>
        <taxon>Agaricomycetes</taxon>
        <taxon>Agaricomycetidae</taxon>
        <taxon>Agaricales</taxon>
        <taxon>Tricholomatineae</taxon>
        <taxon>Lyophyllaceae</taxon>
        <taxon>Lyophyllum</taxon>
    </lineage>
</organism>
<proteinExistence type="predicted"/>
<evidence type="ECO:0000313" key="2">
    <source>
        <dbReference type="Proteomes" id="UP001063166"/>
    </source>
</evidence>
<name>A0A9P3PQD9_LYOSH</name>
<dbReference type="AlphaFoldDB" id="A0A9P3PQD9"/>
<dbReference type="EMBL" id="BRPK01000007">
    <property type="protein sequence ID" value="GLB39861.1"/>
    <property type="molecule type" value="Genomic_DNA"/>
</dbReference>